<dbReference type="FunFam" id="1.10.10.10:FF:000001">
    <property type="entry name" value="LysR family transcriptional regulator"/>
    <property type="match status" value="1"/>
</dbReference>
<dbReference type="SUPFAM" id="SSF46785">
    <property type="entry name" value="Winged helix' DNA-binding domain"/>
    <property type="match status" value="1"/>
</dbReference>
<dbReference type="PANTHER" id="PTHR30126:SF91">
    <property type="entry name" value="LYSR FAMILY TRANSCRIPTIONAL REGULATOR"/>
    <property type="match status" value="1"/>
</dbReference>
<dbReference type="PANTHER" id="PTHR30126">
    <property type="entry name" value="HTH-TYPE TRANSCRIPTIONAL REGULATOR"/>
    <property type="match status" value="1"/>
</dbReference>
<dbReference type="GeneID" id="31408281"/>
<dbReference type="HOGENOM" id="CLU_039613_35_0_6"/>
<dbReference type="GO" id="GO:0003700">
    <property type="term" value="F:DNA-binding transcription factor activity"/>
    <property type="evidence" value="ECO:0007669"/>
    <property type="project" value="InterPro"/>
</dbReference>
<dbReference type="GO" id="GO:0000976">
    <property type="term" value="F:transcription cis-regulatory region binding"/>
    <property type="evidence" value="ECO:0007669"/>
    <property type="project" value="TreeGrafter"/>
</dbReference>
<dbReference type="KEGG" id="yey:Y11_00901"/>
<organism evidence="7 8">
    <name type="scientific">Yersinia enterocolitica subsp. palearctica serotype O:3 (strain DSM 13030 / CIP 106945 / Y11)</name>
    <dbReference type="NCBI Taxonomy" id="930944"/>
    <lineage>
        <taxon>Bacteria</taxon>
        <taxon>Pseudomonadati</taxon>
        <taxon>Pseudomonadota</taxon>
        <taxon>Gammaproteobacteria</taxon>
        <taxon>Enterobacterales</taxon>
        <taxon>Yersiniaceae</taxon>
        <taxon>Yersinia</taxon>
    </lineage>
</organism>
<dbReference type="PATRIC" id="fig|930944.6.peg.89"/>
<dbReference type="SUPFAM" id="SSF53850">
    <property type="entry name" value="Periplasmic binding protein-like II"/>
    <property type="match status" value="1"/>
</dbReference>
<dbReference type="CDD" id="cd05466">
    <property type="entry name" value="PBP2_LTTR_substrate"/>
    <property type="match status" value="1"/>
</dbReference>
<evidence type="ECO:0000256" key="5">
    <source>
        <dbReference type="ARBA" id="ARBA00023163"/>
    </source>
</evidence>
<evidence type="ECO:0000313" key="8">
    <source>
        <dbReference type="Proteomes" id="UP000008084"/>
    </source>
</evidence>
<dbReference type="InterPro" id="IPR005119">
    <property type="entry name" value="LysR_subst-bd"/>
</dbReference>
<evidence type="ECO:0000256" key="1">
    <source>
        <dbReference type="ARBA" id="ARBA00009437"/>
    </source>
</evidence>
<evidence type="ECO:0000313" key="7">
    <source>
        <dbReference type="EMBL" id="CBY28091.1"/>
    </source>
</evidence>
<dbReference type="InterPro" id="IPR036390">
    <property type="entry name" value="WH_DNA-bd_sf"/>
</dbReference>
<evidence type="ECO:0000256" key="2">
    <source>
        <dbReference type="ARBA" id="ARBA00022491"/>
    </source>
</evidence>
<evidence type="ECO:0000256" key="4">
    <source>
        <dbReference type="ARBA" id="ARBA00023125"/>
    </source>
</evidence>
<comment type="similarity">
    <text evidence="1">Belongs to the LysR transcriptional regulatory family.</text>
</comment>
<proteinExistence type="inferred from homology"/>
<dbReference type="AlphaFoldDB" id="A0A0H3NU10"/>
<dbReference type="Gene3D" id="1.10.10.10">
    <property type="entry name" value="Winged helix-like DNA-binding domain superfamily/Winged helix DNA-binding domain"/>
    <property type="match status" value="1"/>
</dbReference>
<dbReference type="EMBL" id="FR729477">
    <property type="protein sequence ID" value="CBY28091.1"/>
    <property type="molecule type" value="Genomic_DNA"/>
</dbReference>
<dbReference type="PRINTS" id="PR00039">
    <property type="entry name" value="HTHLYSR"/>
</dbReference>
<dbReference type="InterPro" id="IPR036388">
    <property type="entry name" value="WH-like_DNA-bd_sf"/>
</dbReference>
<keyword evidence="5" id="KW-0804">Transcription</keyword>
<dbReference type="InterPro" id="IPR000847">
    <property type="entry name" value="LysR_HTH_N"/>
</dbReference>
<protein>
    <submittedName>
        <fullName evidence="7">DNA binding protein HpkR</fullName>
    </submittedName>
</protein>
<dbReference type="Gene3D" id="3.40.190.290">
    <property type="match status" value="1"/>
</dbReference>
<evidence type="ECO:0000259" key="6">
    <source>
        <dbReference type="PROSITE" id="PS50931"/>
    </source>
</evidence>
<dbReference type="PROSITE" id="PS50931">
    <property type="entry name" value="HTH_LYSR"/>
    <property type="match status" value="1"/>
</dbReference>
<evidence type="ECO:0000256" key="3">
    <source>
        <dbReference type="ARBA" id="ARBA00023015"/>
    </source>
</evidence>
<dbReference type="Pfam" id="PF03466">
    <property type="entry name" value="LysR_substrate"/>
    <property type="match status" value="1"/>
</dbReference>
<name>A0A0H3NU10_YERE1</name>
<gene>
    <name evidence="7" type="ordered locus">Y11_00901</name>
</gene>
<reference evidence="7 8" key="1">
    <citation type="journal article" date="2011" name="J. Bacteriol.">
        <title>Complete genome sequence of Yersinia enterocolitica subsp. palearctica serogroup O:3.</title>
        <authorList>
            <person name="Batzilla J."/>
            <person name="Hoper D."/>
            <person name="Antonenka U."/>
            <person name="Heesemann J."/>
            <person name="Rakin A."/>
        </authorList>
    </citation>
    <scope>NUCLEOTIDE SEQUENCE [LARGE SCALE GENOMIC DNA]</scope>
    <source>
        <strain evidence="8">DSM 13030 / CIP 106945 / Y11</strain>
    </source>
</reference>
<keyword evidence="2" id="KW-0678">Repressor</keyword>
<dbReference type="Proteomes" id="UP000008084">
    <property type="component" value="Chromosome"/>
</dbReference>
<keyword evidence="3" id="KW-0805">Transcription regulation</keyword>
<dbReference type="RefSeq" id="WP_005164834.1">
    <property type="nucleotide sequence ID" value="NC_017564.1"/>
</dbReference>
<feature type="domain" description="HTH lysR-type" evidence="6">
    <location>
        <begin position="1"/>
        <end position="60"/>
    </location>
</feature>
<accession>A0A0H3NU10</accession>
<dbReference type="Pfam" id="PF00126">
    <property type="entry name" value="HTH_1"/>
    <property type="match status" value="1"/>
</dbReference>
<keyword evidence="4" id="KW-0238">DNA-binding</keyword>
<sequence>MHYSPEALIAFVEAAALGSFSAAARKLRKSQSTISTAIANLEADLGLTLFDRQARQPVLTDHGRRVLAHVQEILAASERLDNLSIRLAGQVETRLTFVLSDTYQPTHHESLLRRFEQRYPDIEFECLIAEDDDVIDLLQLRRAHIGVVEVQQHYPPDIATCRLAEQTEMAIFVQRHHPLAQLSQVHPEQLATTRQLCLNTYNRTERNQSQGLIWSAPSYLMLMEMAVQGFGWAILPHWMVEQYSDKKLVALPIAGWPKTISIDAVWSKKSPPGPAGYWLLDQLTGAIKPPHYGPE</sequence>